<dbReference type="SUPFAM" id="SSF53474">
    <property type="entry name" value="alpha/beta-Hydrolases"/>
    <property type="match status" value="1"/>
</dbReference>
<keyword evidence="5" id="KW-1185">Reference proteome</keyword>
<keyword evidence="2" id="KW-0378">Hydrolase</keyword>
<proteinExistence type="inferred from homology"/>
<dbReference type="InterPro" id="IPR003140">
    <property type="entry name" value="PLipase/COase/thioEstase"/>
</dbReference>
<comment type="similarity">
    <text evidence="1">Belongs to the AB hydrolase superfamily. AB hydrolase 2 family.</text>
</comment>
<dbReference type="OrthoDB" id="9801763at2"/>
<dbReference type="RefSeq" id="WP_085937447.1">
    <property type="nucleotide sequence ID" value="NZ_FUWJ01000013.1"/>
</dbReference>
<evidence type="ECO:0000313" key="5">
    <source>
        <dbReference type="Proteomes" id="UP000190092"/>
    </source>
</evidence>
<dbReference type="PANTHER" id="PTHR10655">
    <property type="entry name" value="LYSOPHOSPHOLIPASE-RELATED"/>
    <property type="match status" value="1"/>
</dbReference>
<evidence type="ECO:0000256" key="2">
    <source>
        <dbReference type="ARBA" id="ARBA00022801"/>
    </source>
</evidence>
<dbReference type="Pfam" id="PF02230">
    <property type="entry name" value="Abhydrolase_2"/>
    <property type="match status" value="1"/>
</dbReference>
<dbReference type="Gene3D" id="3.40.50.1820">
    <property type="entry name" value="alpha/beta hydrolase"/>
    <property type="match status" value="1"/>
</dbReference>
<name>A0A1T4T5H7_9HYPH</name>
<dbReference type="AlphaFoldDB" id="A0A1T4T5H7"/>
<dbReference type="GO" id="GO:0016787">
    <property type="term" value="F:hydrolase activity"/>
    <property type="evidence" value="ECO:0007669"/>
    <property type="project" value="UniProtKB-KW"/>
</dbReference>
<dbReference type="EMBL" id="FUWJ01000013">
    <property type="protein sequence ID" value="SKA35692.1"/>
    <property type="molecule type" value="Genomic_DNA"/>
</dbReference>
<feature type="domain" description="Phospholipase/carboxylesterase/thioesterase" evidence="3">
    <location>
        <begin position="16"/>
        <end position="211"/>
    </location>
</feature>
<dbReference type="Proteomes" id="UP000190092">
    <property type="component" value="Unassembled WGS sequence"/>
</dbReference>
<protein>
    <submittedName>
        <fullName evidence="4">Phospholipase/carboxylesterase</fullName>
    </submittedName>
</protein>
<dbReference type="PANTHER" id="PTHR10655:SF17">
    <property type="entry name" value="LYSOPHOSPHOLIPASE-LIKE PROTEIN 1"/>
    <property type="match status" value="1"/>
</dbReference>
<dbReference type="InterPro" id="IPR029058">
    <property type="entry name" value="AB_hydrolase_fold"/>
</dbReference>
<sequence>MIKLEGPSHGPAAGGAPRHLVVLLHGYGADGNDLIGLAPVLAPLMPDTVFHAPNAPYACEGAPMGYQWFGISRLDPHTVAAGVRAAAPFVDAFLDETMAQYGLDETRTVLVGFSQGTMMALHCGLRRDIPLAGIIGFSGMLAAPEALDTELRSRPPVLLIHGDSDPMLPSQLSETAAETLRRNGVPVGLHIAPGVGHGIDQTGLSQAARFLLDAFELPLPNQGN</sequence>
<organism evidence="4 5">
    <name type="scientific">Enhydrobacter aerosaccus</name>
    <dbReference type="NCBI Taxonomy" id="225324"/>
    <lineage>
        <taxon>Bacteria</taxon>
        <taxon>Pseudomonadati</taxon>
        <taxon>Pseudomonadota</taxon>
        <taxon>Alphaproteobacteria</taxon>
        <taxon>Hyphomicrobiales</taxon>
        <taxon>Enhydrobacter</taxon>
    </lineage>
</organism>
<accession>A0A1T4T5H7</accession>
<evidence type="ECO:0000256" key="1">
    <source>
        <dbReference type="ARBA" id="ARBA00006499"/>
    </source>
</evidence>
<dbReference type="InterPro" id="IPR050565">
    <property type="entry name" value="LYPA1-2/EST-like"/>
</dbReference>
<evidence type="ECO:0000313" key="4">
    <source>
        <dbReference type="EMBL" id="SKA35692.1"/>
    </source>
</evidence>
<reference evidence="5" key="1">
    <citation type="submission" date="2017-02" db="EMBL/GenBank/DDBJ databases">
        <authorList>
            <person name="Varghese N."/>
            <person name="Submissions S."/>
        </authorList>
    </citation>
    <scope>NUCLEOTIDE SEQUENCE [LARGE SCALE GENOMIC DNA]</scope>
    <source>
        <strain evidence="5">ATCC 27094</strain>
    </source>
</reference>
<dbReference type="STRING" id="225324.SAMN02745126_05710"/>
<gene>
    <name evidence="4" type="ORF">SAMN02745126_05710</name>
</gene>
<evidence type="ECO:0000259" key="3">
    <source>
        <dbReference type="Pfam" id="PF02230"/>
    </source>
</evidence>